<dbReference type="EMBL" id="WNLP01000001">
    <property type="protein sequence ID" value="MUH58922.1"/>
    <property type="molecule type" value="Genomic_DNA"/>
</dbReference>
<evidence type="ECO:0000313" key="2">
    <source>
        <dbReference type="Proteomes" id="UP000487882"/>
    </source>
</evidence>
<dbReference type="Gene3D" id="3.30.1240.10">
    <property type="match status" value="1"/>
</dbReference>
<organism evidence="1 2">
    <name type="scientific">Bifidobacterium canis</name>
    <dbReference type="NCBI Taxonomy" id="2610880"/>
    <lineage>
        <taxon>Bacteria</taxon>
        <taxon>Bacillati</taxon>
        <taxon>Actinomycetota</taxon>
        <taxon>Actinomycetes</taxon>
        <taxon>Bifidobacteriales</taxon>
        <taxon>Bifidobacteriaceae</taxon>
        <taxon>Bifidobacterium</taxon>
    </lineage>
</organism>
<comment type="caution">
    <text evidence="1">The sequence shown here is derived from an EMBL/GenBank/DDBJ whole genome shotgun (WGS) entry which is preliminary data.</text>
</comment>
<dbReference type="AlphaFoldDB" id="A0A7K1J2Y2"/>
<name>A0A7K1J2Y2_9BIFI</name>
<dbReference type="GO" id="GO:0016791">
    <property type="term" value="F:phosphatase activity"/>
    <property type="evidence" value="ECO:0007669"/>
    <property type="project" value="TreeGrafter"/>
</dbReference>
<dbReference type="GO" id="GO:0005829">
    <property type="term" value="C:cytosol"/>
    <property type="evidence" value="ECO:0007669"/>
    <property type="project" value="TreeGrafter"/>
</dbReference>
<dbReference type="InterPro" id="IPR036412">
    <property type="entry name" value="HAD-like_sf"/>
</dbReference>
<dbReference type="Gene3D" id="3.40.50.1000">
    <property type="entry name" value="HAD superfamily/HAD-like"/>
    <property type="match status" value="1"/>
</dbReference>
<dbReference type="PANTHER" id="PTHR10000">
    <property type="entry name" value="PHOSPHOSERINE PHOSPHATASE"/>
    <property type="match status" value="1"/>
</dbReference>
<keyword evidence="2" id="KW-1185">Reference proteome</keyword>
<dbReference type="NCBIfam" id="TIGR01484">
    <property type="entry name" value="HAD-SF-IIB"/>
    <property type="match status" value="1"/>
</dbReference>
<dbReference type="InterPro" id="IPR000150">
    <property type="entry name" value="Cof"/>
</dbReference>
<dbReference type="SUPFAM" id="SSF56784">
    <property type="entry name" value="HAD-like"/>
    <property type="match status" value="1"/>
</dbReference>
<dbReference type="InterPro" id="IPR023214">
    <property type="entry name" value="HAD_sf"/>
</dbReference>
<gene>
    <name evidence="1" type="ORF">GSD1FS_0218</name>
</gene>
<dbReference type="Proteomes" id="UP000487882">
    <property type="component" value="Unassembled WGS sequence"/>
</dbReference>
<reference evidence="1 2" key="1">
    <citation type="submission" date="2019-09" db="EMBL/GenBank/DDBJ databases">
        <title>Bifidobacterium canis sp. nov., isolated from the digestive tract of German Shepherd dog puppy.</title>
        <authorList>
            <person name="Bunesova V."/>
        </authorList>
    </citation>
    <scope>NUCLEOTIDE SEQUENCE [LARGE SCALE GENOMIC DNA]</scope>
    <source>
        <strain evidence="1 2">GSD1FS</strain>
    </source>
</reference>
<proteinExistence type="predicted"/>
<dbReference type="Pfam" id="PF08282">
    <property type="entry name" value="Hydrolase_3"/>
    <property type="match status" value="1"/>
</dbReference>
<dbReference type="InterPro" id="IPR006379">
    <property type="entry name" value="HAD-SF_hydro_IIB"/>
</dbReference>
<dbReference type="GO" id="GO:0000287">
    <property type="term" value="F:magnesium ion binding"/>
    <property type="evidence" value="ECO:0007669"/>
    <property type="project" value="TreeGrafter"/>
</dbReference>
<accession>A0A7K1J2Y2</accession>
<dbReference type="PROSITE" id="PS01229">
    <property type="entry name" value="COF_2"/>
    <property type="match status" value="1"/>
</dbReference>
<dbReference type="SFLD" id="SFLDG01140">
    <property type="entry name" value="C2.B:_Phosphomannomutase_and_P"/>
    <property type="match status" value="1"/>
</dbReference>
<dbReference type="RefSeq" id="WP_155588000.1">
    <property type="nucleotide sequence ID" value="NZ_WNLP01000001.1"/>
</dbReference>
<sequence length="270" mass="29836">MAHEIVADANIRAAFFDIDGTLTSFTSHEVPSSTVRALQELRERGVLLFICTGRAPSQMGVVLNKLPLHFDGIVGANGQYCWNDDGIIARNPISPDDVHIILDWLDAHPDVSAAFSEADYSYFNHDSPTLRTMWASLGKTAPRIDFADPRTRDAAIYQISPYIDQRTQDELTSLCRNVRGVRWHPDFVDLIVGDGGKNRGMEHMLQHYGLQREQSIAFGDGGNDIDMLEYAGIGVAMGNATPQTKAAADYVTADVDDDGIAKALRHFRIM</sequence>
<dbReference type="SFLD" id="SFLDS00003">
    <property type="entry name" value="Haloacid_Dehalogenase"/>
    <property type="match status" value="1"/>
</dbReference>
<dbReference type="PANTHER" id="PTHR10000:SF25">
    <property type="entry name" value="PHOSPHATASE YKRA-RELATED"/>
    <property type="match status" value="1"/>
</dbReference>
<evidence type="ECO:0000313" key="1">
    <source>
        <dbReference type="EMBL" id="MUH58922.1"/>
    </source>
</evidence>
<keyword evidence="1" id="KW-0378">Hydrolase</keyword>
<protein>
    <submittedName>
        <fullName evidence="1">Hydrolase</fullName>
    </submittedName>
</protein>
<dbReference type="NCBIfam" id="TIGR00099">
    <property type="entry name" value="Cof-subfamily"/>
    <property type="match status" value="1"/>
</dbReference>